<organism evidence="1 2">
    <name type="scientific">Acanthoscelides obtectus</name>
    <name type="common">Bean weevil</name>
    <name type="synonym">Bruchus obtectus</name>
    <dbReference type="NCBI Taxonomy" id="200917"/>
    <lineage>
        <taxon>Eukaryota</taxon>
        <taxon>Metazoa</taxon>
        <taxon>Ecdysozoa</taxon>
        <taxon>Arthropoda</taxon>
        <taxon>Hexapoda</taxon>
        <taxon>Insecta</taxon>
        <taxon>Pterygota</taxon>
        <taxon>Neoptera</taxon>
        <taxon>Endopterygota</taxon>
        <taxon>Coleoptera</taxon>
        <taxon>Polyphaga</taxon>
        <taxon>Cucujiformia</taxon>
        <taxon>Chrysomeloidea</taxon>
        <taxon>Chrysomelidae</taxon>
        <taxon>Bruchinae</taxon>
        <taxon>Bruchini</taxon>
        <taxon>Acanthoscelides</taxon>
    </lineage>
</organism>
<evidence type="ECO:0000313" key="2">
    <source>
        <dbReference type="Proteomes" id="UP001152888"/>
    </source>
</evidence>
<proteinExistence type="predicted"/>
<accession>A0A9P0KWZ0</accession>
<sequence>MDRSGGHTSNCTVSPICLPSAAYLPFIPLFTVSGQVGTTCRISVDDTLTHPGEKYTHFLSRCRALRRRCRNPGHT</sequence>
<keyword evidence="2" id="KW-1185">Reference proteome</keyword>
<dbReference type="AlphaFoldDB" id="A0A9P0KWZ0"/>
<comment type="caution">
    <text evidence="1">The sequence shown here is derived from an EMBL/GenBank/DDBJ whole genome shotgun (WGS) entry which is preliminary data.</text>
</comment>
<protein>
    <submittedName>
        <fullName evidence="1">Uncharacterized protein</fullName>
    </submittedName>
</protein>
<evidence type="ECO:0000313" key="1">
    <source>
        <dbReference type="EMBL" id="CAH1984542.1"/>
    </source>
</evidence>
<gene>
    <name evidence="1" type="ORF">ACAOBT_LOCUS16166</name>
</gene>
<dbReference type="EMBL" id="CAKOFQ010006958">
    <property type="protein sequence ID" value="CAH1984542.1"/>
    <property type="molecule type" value="Genomic_DNA"/>
</dbReference>
<reference evidence="1" key="1">
    <citation type="submission" date="2022-03" db="EMBL/GenBank/DDBJ databases">
        <authorList>
            <person name="Sayadi A."/>
        </authorList>
    </citation>
    <scope>NUCLEOTIDE SEQUENCE</scope>
</reference>
<name>A0A9P0KWZ0_ACAOB</name>
<dbReference type="Proteomes" id="UP001152888">
    <property type="component" value="Unassembled WGS sequence"/>
</dbReference>